<organism evidence="3 4">
    <name type="scientific">Flavisolibacter ginsenosidimutans</name>
    <dbReference type="NCBI Taxonomy" id="661481"/>
    <lineage>
        <taxon>Bacteria</taxon>
        <taxon>Pseudomonadati</taxon>
        <taxon>Bacteroidota</taxon>
        <taxon>Chitinophagia</taxon>
        <taxon>Chitinophagales</taxon>
        <taxon>Chitinophagaceae</taxon>
        <taxon>Flavisolibacter</taxon>
    </lineage>
</organism>
<keyword evidence="2" id="KW-0472">Membrane</keyword>
<proteinExistence type="predicted"/>
<evidence type="ECO:0000256" key="2">
    <source>
        <dbReference type="SAM" id="Phobius"/>
    </source>
</evidence>
<gene>
    <name evidence="3" type="ORF">FSB75_08905</name>
</gene>
<evidence type="ECO:0000313" key="4">
    <source>
        <dbReference type="Proteomes" id="UP000321204"/>
    </source>
</evidence>
<dbReference type="EMBL" id="CP042433">
    <property type="protein sequence ID" value="QEC56005.1"/>
    <property type="molecule type" value="Genomic_DNA"/>
</dbReference>
<keyword evidence="2" id="KW-0812">Transmembrane</keyword>
<evidence type="ECO:0000256" key="1">
    <source>
        <dbReference type="SAM" id="MobiDB-lite"/>
    </source>
</evidence>
<dbReference type="OrthoDB" id="645896at2"/>
<accession>A0A5B8UJ21</accession>
<dbReference type="KEGG" id="fgg:FSB75_08905"/>
<keyword evidence="4" id="KW-1185">Reference proteome</keyword>
<feature type="region of interest" description="Disordered" evidence="1">
    <location>
        <begin position="106"/>
        <end position="139"/>
    </location>
</feature>
<reference evidence="3 4" key="1">
    <citation type="journal article" date="2015" name="Int. J. Syst. Evol. Microbiol.">
        <title>Flavisolibacter ginsenosidimutans sp. nov., with ginsenoside-converting activity isolated from soil used for cultivating ginseng.</title>
        <authorList>
            <person name="Zhao Y."/>
            <person name="Liu Q."/>
            <person name="Kang M.S."/>
            <person name="Jin F."/>
            <person name="Yu H."/>
            <person name="Im W.T."/>
        </authorList>
    </citation>
    <scope>NUCLEOTIDE SEQUENCE [LARGE SCALE GENOMIC DNA]</scope>
    <source>
        <strain evidence="3 4">Gsoil 636</strain>
    </source>
</reference>
<dbReference type="AlphaFoldDB" id="A0A5B8UJ21"/>
<dbReference type="RefSeq" id="WP_146785827.1">
    <property type="nucleotide sequence ID" value="NZ_BAABIO010000001.1"/>
</dbReference>
<sequence>MNSNLQKKLFHFEAPPPKKTWEKIAEALNEEMSFAQRLYRYEETPPFASWKVIESSLQEPQTTAKVVPFITRYKAPLRYIAAASMIAVTLVIVNLSIRHTAAGSLASTSKREHPLQQALQKKNDQKFSDTPETTGPLTAVAPRINAGNHKGDFIAPKRTLAYIQPQTIFPVLSLRKTFIPKQVKEKTFFDQSSADDFMVYSDGDGDVMKLSKKLFSLVCCKDGDGSCKTRLQRLRQTLSASVASADFVGMIDMLRQLQ</sequence>
<feature type="transmembrane region" description="Helical" evidence="2">
    <location>
        <begin position="79"/>
        <end position="97"/>
    </location>
</feature>
<evidence type="ECO:0000313" key="3">
    <source>
        <dbReference type="EMBL" id="QEC56005.1"/>
    </source>
</evidence>
<protein>
    <submittedName>
        <fullName evidence="3">Uncharacterized protein</fullName>
    </submittedName>
</protein>
<dbReference type="Proteomes" id="UP000321204">
    <property type="component" value="Chromosome"/>
</dbReference>
<name>A0A5B8UJ21_9BACT</name>
<keyword evidence="2" id="KW-1133">Transmembrane helix</keyword>